<evidence type="ECO:0000313" key="1">
    <source>
        <dbReference type="EMBL" id="AVM00059.1"/>
    </source>
</evidence>
<dbReference type="EMBL" id="CP027433">
    <property type="protein sequence ID" value="AVM00059.1"/>
    <property type="molecule type" value="Genomic_DNA"/>
</dbReference>
<dbReference type="RefSeq" id="WP_105941790.1">
    <property type="nucleotide sequence ID" value="NZ_CP027433.1"/>
</dbReference>
<evidence type="ECO:0000313" key="2">
    <source>
        <dbReference type="Proteomes" id="UP000239814"/>
    </source>
</evidence>
<dbReference type="Pfam" id="PF12900">
    <property type="entry name" value="Pyridox_ox_2"/>
    <property type="match status" value="1"/>
</dbReference>
<sequence>MEPISILDADQCWNLLSESVFGRLALSVDGEPEIFPINAYAADGTVLFRTGEGTKLSEIAVNGRVAFETDGFTSKIGWSVVAKGTARILTGTSEIAEADKLPLKPWVPTLKMNYVVIDVEEITGRRFKFGPEPDRYPV</sequence>
<dbReference type="InterPro" id="IPR024747">
    <property type="entry name" value="Pyridox_Oxase-rel"/>
</dbReference>
<keyword evidence="2" id="KW-1185">Reference proteome</keyword>
<reference evidence="1 2" key="1">
    <citation type="submission" date="2018-03" db="EMBL/GenBank/DDBJ databases">
        <title>Characteristics and genome of n-alkane degrading marine bacteria Gordonia iterans isolated from crude oil contaminated in Tae-an, South Korea.</title>
        <authorList>
            <person name="Lee S.-S."/>
            <person name="Kim H."/>
        </authorList>
    </citation>
    <scope>NUCLEOTIDE SEQUENCE [LARGE SCALE GENOMIC DNA]</scope>
    <source>
        <strain evidence="1 2">Co17</strain>
    </source>
</reference>
<dbReference type="Gene3D" id="2.30.110.10">
    <property type="entry name" value="Electron Transport, Fmn-binding Protein, Chain A"/>
    <property type="match status" value="1"/>
</dbReference>
<protein>
    <submittedName>
        <fullName evidence="1">Pyridoxamine 5'-phosphate oxidase</fullName>
    </submittedName>
</protein>
<accession>A0A2S0KEF8</accession>
<dbReference type="OrthoDB" id="7062584at2"/>
<dbReference type="AlphaFoldDB" id="A0A2S0KEF8"/>
<proteinExistence type="predicted"/>
<name>A0A2S0KEF8_9ACTN</name>
<dbReference type="Proteomes" id="UP000239814">
    <property type="component" value="Chromosome"/>
</dbReference>
<dbReference type="InterPro" id="IPR012349">
    <property type="entry name" value="Split_barrel_FMN-bd"/>
</dbReference>
<organism evidence="1 2">
    <name type="scientific">Gordonia iterans</name>
    <dbReference type="NCBI Taxonomy" id="1004901"/>
    <lineage>
        <taxon>Bacteria</taxon>
        <taxon>Bacillati</taxon>
        <taxon>Actinomycetota</taxon>
        <taxon>Actinomycetes</taxon>
        <taxon>Mycobacteriales</taxon>
        <taxon>Gordoniaceae</taxon>
        <taxon>Gordonia</taxon>
    </lineage>
</organism>
<dbReference type="SUPFAM" id="SSF50475">
    <property type="entry name" value="FMN-binding split barrel"/>
    <property type="match status" value="1"/>
</dbReference>
<gene>
    <name evidence="1" type="ORF">C6V83_07020</name>
</gene>
<dbReference type="KEGG" id="git:C6V83_07020"/>